<dbReference type="PANTHER" id="PTHR43244">
    <property type="match status" value="1"/>
</dbReference>
<dbReference type="GO" id="GO:0016705">
    <property type="term" value="F:oxidoreductase activity, acting on paired donors, with incorporation or reduction of molecular oxygen"/>
    <property type="evidence" value="ECO:0007669"/>
    <property type="project" value="InterPro"/>
</dbReference>
<dbReference type="RefSeq" id="WP_147139761.1">
    <property type="nucleotide sequence ID" value="NZ_BAABIJ010000002.1"/>
</dbReference>
<dbReference type="InterPro" id="IPR011251">
    <property type="entry name" value="Luciferase-like_dom"/>
</dbReference>
<dbReference type="SUPFAM" id="SSF51679">
    <property type="entry name" value="Bacterial luciferase-like"/>
    <property type="match status" value="1"/>
</dbReference>
<protein>
    <submittedName>
        <fullName evidence="3">G6PDH family F420-dependent oxidoreductase</fullName>
    </submittedName>
</protein>
<name>A0A562V405_9ACTN</name>
<feature type="domain" description="Luciferase-like" evidence="2">
    <location>
        <begin position="12"/>
        <end position="215"/>
    </location>
</feature>
<comment type="caution">
    <text evidence="3">The sequence shown here is derived from an EMBL/GenBank/DDBJ whole genome shotgun (WGS) entry which is preliminary data.</text>
</comment>
<evidence type="ECO:0000313" key="3">
    <source>
        <dbReference type="EMBL" id="TWJ12547.1"/>
    </source>
</evidence>
<dbReference type="InterPro" id="IPR036661">
    <property type="entry name" value="Luciferase-like_sf"/>
</dbReference>
<accession>A0A562V405</accession>
<evidence type="ECO:0000256" key="1">
    <source>
        <dbReference type="ARBA" id="ARBA00023002"/>
    </source>
</evidence>
<proteinExistence type="predicted"/>
<evidence type="ECO:0000259" key="2">
    <source>
        <dbReference type="Pfam" id="PF00296"/>
    </source>
</evidence>
<sequence length="276" mass="29741">MRIEYLLPCDEFSPPELLAHADTAERAGFTGVWLTEGCRSRLGAEPFTWSMAGALGQRLSVPVTAEIGLSTARLHPAGIAQAAATCAALHPGRIRLALNPGGPTADDPPYRQRLDRLTEALHIMRRMWRGEPVDHHGAHYTVEGTTLADPPPTPPPVWVTAAEPQAAALAARHADGLVTAAPDPALRDTFRELGDGPKPLIGSMTVCWAPDTAEAATIAAERRDGDEVLCGPDLSAHLTGLRRFRDQGYTAVHIDNVGPHQRELLHRYRAEVLPAL</sequence>
<reference evidence="3 4" key="1">
    <citation type="journal article" date="2013" name="Stand. Genomic Sci.">
        <title>Genomic Encyclopedia of Type Strains, Phase I: The one thousand microbial genomes (KMG-I) project.</title>
        <authorList>
            <person name="Kyrpides N.C."/>
            <person name="Woyke T."/>
            <person name="Eisen J.A."/>
            <person name="Garrity G."/>
            <person name="Lilburn T.G."/>
            <person name="Beck B.J."/>
            <person name="Whitman W.B."/>
            <person name="Hugenholtz P."/>
            <person name="Klenk H.P."/>
        </authorList>
    </citation>
    <scope>NUCLEOTIDE SEQUENCE [LARGE SCALE GENOMIC DNA]</scope>
    <source>
        <strain evidence="3 4">DSM 45044</strain>
    </source>
</reference>
<dbReference type="EMBL" id="VLLL01000006">
    <property type="protein sequence ID" value="TWJ12547.1"/>
    <property type="molecule type" value="Genomic_DNA"/>
</dbReference>
<dbReference type="OrthoDB" id="3532562at2"/>
<dbReference type="Proteomes" id="UP000321617">
    <property type="component" value="Unassembled WGS sequence"/>
</dbReference>
<dbReference type="InterPro" id="IPR050564">
    <property type="entry name" value="F420-G6PD/mer"/>
</dbReference>
<keyword evidence="4" id="KW-1185">Reference proteome</keyword>
<organism evidence="3 4">
    <name type="scientific">Stackebrandtia albiflava</name>
    <dbReference type="NCBI Taxonomy" id="406432"/>
    <lineage>
        <taxon>Bacteria</taxon>
        <taxon>Bacillati</taxon>
        <taxon>Actinomycetota</taxon>
        <taxon>Actinomycetes</taxon>
        <taxon>Glycomycetales</taxon>
        <taxon>Glycomycetaceae</taxon>
        <taxon>Stackebrandtia</taxon>
    </lineage>
</organism>
<evidence type="ECO:0000313" key="4">
    <source>
        <dbReference type="Proteomes" id="UP000321617"/>
    </source>
</evidence>
<dbReference type="Gene3D" id="3.20.20.30">
    <property type="entry name" value="Luciferase-like domain"/>
    <property type="match status" value="1"/>
</dbReference>
<keyword evidence="1" id="KW-0560">Oxidoreductase</keyword>
<dbReference type="PANTHER" id="PTHR43244:SF1">
    <property type="entry name" value="5,10-METHYLENETETRAHYDROMETHANOPTERIN REDUCTASE"/>
    <property type="match status" value="1"/>
</dbReference>
<gene>
    <name evidence="3" type="ORF">LX16_3306</name>
</gene>
<dbReference type="AlphaFoldDB" id="A0A562V405"/>
<dbReference type="Pfam" id="PF00296">
    <property type="entry name" value="Bac_luciferase"/>
    <property type="match status" value="1"/>
</dbReference>